<feature type="compositionally biased region" description="Basic and acidic residues" evidence="3">
    <location>
        <begin position="165"/>
        <end position="180"/>
    </location>
</feature>
<protein>
    <submittedName>
        <fullName evidence="5">Serine/threonine protein kinase</fullName>
    </submittedName>
</protein>
<feature type="region of interest" description="Disordered" evidence="3">
    <location>
        <begin position="275"/>
        <end position="334"/>
    </location>
</feature>
<evidence type="ECO:0000256" key="2">
    <source>
        <dbReference type="ARBA" id="ARBA00022840"/>
    </source>
</evidence>
<dbReference type="InterPro" id="IPR008271">
    <property type="entry name" value="Ser/Thr_kinase_AS"/>
</dbReference>
<keyword evidence="1" id="KW-0547">Nucleotide-binding</keyword>
<dbReference type="Gene3D" id="3.30.200.20">
    <property type="entry name" value="Phosphorylase Kinase, domain 1"/>
    <property type="match status" value="1"/>
</dbReference>
<dbReference type="GO" id="GO:0045719">
    <property type="term" value="P:negative regulation of glycogen biosynthetic process"/>
    <property type="evidence" value="ECO:0007669"/>
    <property type="project" value="TreeGrafter"/>
</dbReference>
<dbReference type="GO" id="GO:0035556">
    <property type="term" value="P:intracellular signal transduction"/>
    <property type="evidence" value="ECO:0007669"/>
    <property type="project" value="TreeGrafter"/>
</dbReference>
<feature type="compositionally biased region" description="Low complexity" evidence="3">
    <location>
        <begin position="401"/>
        <end position="417"/>
    </location>
</feature>
<dbReference type="Pfam" id="PF00069">
    <property type="entry name" value="Pkinase"/>
    <property type="match status" value="1"/>
</dbReference>
<name>A0AAJ5YTJ3_9BASI</name>
<proteinExistence type="predicted"/>
<evidence type="ECO:0000256" key="1">
    <source>
        <dbReference type="ARBA" id="ARBA00022741"/>
    </source>
</evidence>
<feature type="region of interest" description="Disordered" evidence="3">
    <location>
        <begin position="1"/>
        <end position="151"/>
    </location>
</feature>
<keyword evidence="5" id="KW-0723">Serine/threonine-protein kinase</keyword>
<dbReference type="GO" id="GO:0005829">
    <property type="term" value="C:cytosol"/>
    <property type="evidence" value="ECO:0007669"/>
    <property type="project" value="TreeGrafter"/>
</dbReference>
<sequence>MPLEHFGAPRLGESSSSRVSRPLSEPGLPDKLRRGGVGRAASDAHTMTQSRNRLREERKLPNDDEDSNVLSKLTGVSRSVSWGRVQAEENQRNTLNTPKAVRSASGRLASGSRLRPQSIAPSLSMSPTSSPYDPLDNGELHSQKSSPASSAAFSLRSISSLSRDGSLRDKGYSATDDTHRWRQQPSGDITSSPSPYLADSTHGLVLSQEGNAATDFHSSDDFGARPSWHVPVKTATQERLDQELPPIPILANDDAQTSKLSPVPALDLAVPIPASPRTTVSNLSSPPTSSISYLSEWNTKPSRPDPPWMTGTADVPTPSVRERSSIPESSSSMSVHEMLQFSIARKHAGGYHRRPWPNPMTRSLQSLPADDSTGNDGSGSSQDTRSRPRFTRFLTKLFNDTRSSSAGSDSDSLQSFSPRGSFANGSPAASVHPAVIRDTGGKSPMSESQLQRTPYTSTSSLMQLASAPFYPRTPRSPLVGPIPTQDDDCSDSEESREIHGLTPRSGTPARVLSPTVTRRSSVSNLQVPASNLPIPAGMTLVAPIPSWEAVQDSSRPHTIDDYDIGEDMGSGAYGFVRRARLLEDAPNAEDVVIKYIVKSCILADSWRRHRTYGTIPAEIFVLLQLQQTPYTPPSTPPSWIQDKSHWMQVRQHLVSEQQQGHITGHPGICKLLDFFEDEEYYYLVMPRFGDGRDLFEYVESSKYGLDPAEIRNFLGQVCDVMAYLHANHVVHRDIKDENVILDRFGMTQLIDFGSAARVRANRLFDTFSGTMDYAAAEIIRGDKYVGFPQDVWAFGVMAYVLVCGECPFQNPSEAILGLVNESRPMQLLQQFCFEEANPRSESEFIASSDLHSGKGELFYLYDMIVQCLKLEPDQRPTAADLLRHRFLIGSAGWSGTEALWTDPASDRLVYPIAPSIVS</sequence>
<feature type="compositionally biased region" description="Basic and acidic residues" evidence="3">
    <location>
        <begin position="53"/>
        <end position="62"/>
    </location>
</feature>
<feature type="compositionally biased region" description="Polar residues" evidence="3">
    <location>
        <begin position="68"/>
        <end position="80"/>
    </location>
</feature>
<feature type="domain" description="Protein kinase" evidence="4">
    <location>
        <begin position="562"/>
        <end position="887"/>
    </location>
</feature>
<dbReference type="SUPFAM" id="SSF56112">
    <property type="entry name" value="Protein kinase-like (PK-like)"/>
    <property type="match status" value="1"/>
</dbReference>
<evidence type="ECO:0000259" key="4">
    <source>
        <dbReference type="SMART" id="SM00220"/>
    </source>
</evidence>
<accession>A0AAJ5YTJ3</accession>
<evidence type="ECO:0000313" key="6">
    <source>
        <dbReference type="Proteomes" id="UP001219567"/>
    </source>
</evidence>
<feature type="compositionally biased region" description="Polar residues" evidence="3">
    <location>
        <begin position="119"/>
        <end position="131"/>
    </location>
</feature>
<feature type="compositionally biased region" description="Low complexity" evidence="3">
    <location>
        <begin position="281"/>
        <end position="295"/>
    </location>
</feature>
<keyword evidence="6" id="KW-1185">Reference proteome</keyword>
<feature type="compositionally biased region" description="Low complexity" evidence="3">
    <location>
        <begin position="370"/>
        <end position="383"/>
    </location>
</feature>
<keyword evidence="2" id="KW-0067">ATP-binding</keyword>
<feature type="region of interest" description="Disordered" evidence="3">
    <location>
        <begin position="401"/>
        <end position="457"/>
    </location>
</feature>
<keyword evidence="5" id="KW-0808">Transferase</keyword>
<feature type="compositionally biased region" description="Polar residues" evidence="3">
    <location>
        <begin position="445"/>
        <end position="457"/>
    </location>
</feature>
<feature type="compositionally biased region" description="Low complexity" evidence="3">
    <location>
        <begin position="102"/>
        <end position="115"/>
    </location>
</feature>
<feature type="region of interest" description="Disordered" evidence="3">
    <location>
        <begin position="469"/>
        <end position="524"/>
    </location>
</feature>
<dbReference type="InterPro" id="IPR000719">
    <property type="entry name" value="Prot_kinase_dom"/>
</dbReference>
<dbReference type="EMBL" id="CP119944">
    <property type="protein sequence ID" value="WFC99512.1"/>
    <property type="molecule type" value="Genomic_DNA"/>
</dbReference>
<dbReference type="GO" id="GO:0004674">
    <property type="term" value="F:protein serine/threonine kinase activity"/>
    <property type="evidence" value="ECO:0007669"/>
    <property type="project" value="UniProtKB-KW"/>
</dbReference>
<reference evidence="5 6" key="1">
    <citation type="submission" date="2023-03" db="EMBL/GenBank/DDBJ databases">
        <title>Mating type loci evolution in Malassezia.</title>
        <authorList>
            <person name="Coelho M.A."/>
        </authorList>
    </citation>
    <scope>NUCLEOTIDE SEQUENCE [LARGE SCALE GENOMIC DNA]</scope>
    <source>
        <strain evidence="5 6">CBS 9725</strain>
    </source>
</reference>
<feature type="compositionally biased region" description="Polar residues" evidence="3">
    <location>
        <begin position="514"/>
        <end position="524"/>
    </location>
</feature>
<evidence type="ECO:0000256" key="3">
    <source>
        <dbReference type="SAM" id="MobiDB-lite"/>
    </source>
</evidence>
<organism evidence="5 6">
    <name type="scientific">Malassezia yamatoensis</name>
    <dbReference type="NCBI Taxonomy" id="253288"/>
    <lineage>
        <taxon>Eukaryota</taxon>
        <taxon>Fungi</taxon>
        <taxon>Dikarya</taxon>
        <taxon>Basidiomycota</taxon>
        <taxon>Ustilaginomycotina</taxon>
        <taxon>Malasseziomycetes</taxon>
        <taxon>Malasseziales</taxon>
        <taxon>Malasseziaceae</taxon>
        <taxon>Malassezia</taxon>
    </lineage>
</organism>
<feature type="region of interest" description="Disordered" evidence="3">
    <location>
        <begin position="164"/>
        <end position="200"/>
    </location>
</feature>
<feature type="compositionally biased region" description="Polar residues" evidence="3">
    <location>
        <begin position="183"/>
        <end position="194"/>
    </location>
</feature>
<dbReference type="Proteomes" id="UP001219567">
    <property type="component" value="Chromosome 2"/>
</dbReference>
<dbReference type="AlphaFoldDB" id="A0AAJ5YTJ3"/>
<dbReference type="Gene3D" id="1.10.510.10">
    <property type="entry name" value="Transferase(Phosphotransferase) domain 1"/>
    <property type="match status" value="1"/>
</dbReference>
<feature type="region of interest" description="Disordered" evidence="3">
    <location>
        <begin position="350"/>
        <end position="389"/>
    </location>
</feature>
<dbReference type="PANTHER" id="PTHR24346:SF51">
    <property type="entry name" value="PAS DOMAIN-CONTAINING SERINE_THREONINE-PROTEIN KINASE"/>
    <property type="match status" value="1"/>
</dbReference>
<dbReference type="PANTHER" id="PTHR24346">
    <property type="entry name" value="MAP/MICROTUBULE AFFINITY-REGULATING KINASE"/>
    <property type="match status" value="1"/>
</dbReference>
<dbReference type="SMART" id="SM00220">
    <property type="entry name" value="S_TKc"/>
    <property type="match status" value="1"/>
</dbReference>
<gene>
    <name evidence="5" type="primary">FUN31</name>
    <name evidence="5" type="ORF">MYAM1_002257</name>
</gene>
<dbReference type="GO" id="GO:0005524">
    <property type="term" value="F:ATP binding"/>
    <property type="evidence" value="ECO:0007669"/>
    <property type="project" value="UniProtKB-KW"/>
</dbReference>
<dbReference type="PROSITE" id="PS00108">
    <property type="entry name" value="PROTEIN_KINASE_ST"/>
    <property type="match status" value="1"/>
</dbReference>
<evidence type="ECO:0000313" key="5">
    <source>
        <dbReference type="EMBL" id="WFC99512.1"/>
    </source>
</evidence>
<dbReference type="InterPro" id="IPR011009">
    <property type="entry name" value="Kinase-like_dom_sf"/>
</dbReference>
<feature type="compositionally biased region" description="Low complexity" evidence="3">
    <location>
        <begin position="9"/>
        <end position="26"/>
    </location>
</feature>
<keyword evidence="5" id="KW-0418">Kinase</keyword>
<dbReference type="GO" id="GO:0005634">
    <property type="term" value="C:nucleus"/>
    <property type="evidence" value="ECO:0007669"/>
    <property type="project" value="TreeGrafter"/>
</dbReference>